<keyword evidence="2" id="KW-1185">Reference proteome</keyword>
<name>E2AQL3_CAMFO</name>
<dbReference type="EMBL" id="GL441777">
    <property type="protein sequence ID" value="EFN64281.1"/>
    <property type="molecule type" value="Genomic_DNA"/>
</dbReference>
<evidence type="ECO:0000313" key="1">
    <source>
        <dbReference type="EMBL" id="EFN64281.1"/>
    </source>
</evidence>
<sequence length="305" mass="33988">MPSMELDHVALSWDSQQSAQLQSCESARLTNMRLSSKMLYKKKNNLDDTLRECFAIPKGRNVGVSGGSSDAICNADFDASGYLRRKRPWLRPRTSLGGVTRGVVPPLTNTWKQGSRRRAGERERVNRRQEVGKQWRITCLSSATRPPRGLIAPVHVPLRTQDSSVTRPGDMGTSSAKVNGLLRAPDAFTLHRLGRCERQTIDEAPFASTATIYVTVPRADGRAHGCGSEPNRDQHAARVLLLCCAASRHLAVRADSLPRDDAQQRPRRNVRAGMMDYAEEEICLRGLDQIPIRLIINTSVMFYHC</sequence>
<accession>E2AQL3</accession>
<evidence type="ECO:0000313" key="2">
    <source>
        <dbReference type="Proteomes" id="UP000000311"/>
    </source>
</evidence>
<protein>
    <submittedName>
        <fullName evidence="1">Uncharacterized protein</fullName>
    </submittedName>
</protein>
<organism evidence="2">
    <name type="scientific">Camponotus floridanus</name>
    <name type="common">Florida carpenter ant</name>
    <dbReference type="NCBI Taxonomy" id="104421"/>
    <lineage>
        <taxon>Eukaryota</taxon>
        <taxon>Metazoa</taxon>
        <taxon>Ecdysozoa</taxon>
        <taxon>Arthropoda</taxon>
        <taxon>Hexapoda</taxon>
        <taxon>Insecta</taxon>
        <taxon>Pterygota</taxon>
        <taxon>Neoptera</taxon>
        <taxon>Endopterygota</taxon>
        <taxon>Hymenoptera</taxon>
        <taxon>Apocrita</taxon>
        <taxon>Aculeata</taxon>
        <taxon>Formicoidea</taxon>
        <taxon>Formicidae</taxon>
        <taxon>Formicinae</taxon>
        <taxon>Camponotus</taxon>
    </lineage>
</organism>
<dbReference type="Proteomes" id="UP000000311">
    <property type="component" value="Unassembled WGS sequence"/>
</dbReference>
<reference evidence="1 2" key="1">
    <citation type="journal article" date="2010" name="Science">
        <title>Genomic comparison of the ants Camponotus floridanus and Harpegnathos saltator.</title>
        <authorList>
            <person name="Bonasio R."/>
            <person name="Zhang G."/>
            <person name="Ye C."/>
            <person name="Mutti N.S."/>
            <person name="Fang X."/>
            <person name="Qin N."/>
            <person name="Donahue G."/>
            <person name="Yang P."/>
            <person name="Li Q."/>
            <person name="Li C."/>
            <person name="Zhang P."/>
            <person name="Huang Z."/>
            <person name="Berger S.L."/>
            <person name="Reinberg D."/>
            <person name="Wang J."/>
            <person name="Liebig J."/>
        </authorList>
    </citation>
    <scope>NUCLEOTIDE SEQUENCE [LARGE SCALE GENOMIC DNA]</scope>
    <source>
        <strain evidence="2">C129</strain>
    </source>
</reference>
<proteinExistence type="predicted"/>
<gene>
    <name evidence="1" type="ORF">EAG_08934</name>
</gene>
<dbReference type="AlphaFoldDB" id="E2AQL3"/>
<dbReference type="InParanoid" id="E2AQL3"/>